<name>A0A934VKU9_9BACT</name>
<accession>A0A934VKU9</accession>
<evidence type="ECO:0000313" key="1">
    <source>
        <dbReference type="EMBL" id="MBK1877071.1"/>
    </source>
</evidence>
<dbReference type="Proteomes" id="UP000617628">
    <property type="component" value="Unassembled WGS sequence"/>
</dbReference>
<reference evidence="1" key="1">
    <citation type="submission" date="2021-01" db="EMBL/GenBank/DDBJ databases">
        <title>Modified the classification status of verrucomicrobia.</title>
        <authorList>
            <person name="Feng X."/>
        </authorList>
    </citation>
    <scope>NUCLEOTIDE SEQUENCE</scope>
    <source>
        <strain evidence="1">KCTC 13126</strain>
    </source>
</reference>
<protein>
    <submittedName>
        <fullName evidence="1">Uncharacterized protein</fullName>
    </submittedName>
</protein>
<comment type="caution">
    <text evidence="1">The sequence shown here is derived from an EMBL/GenBank/DDBJ whole genome shotgun (WGS) entry which is preliminary data.</text>
</comment>
<dbReference type="EMBL" id="JAENIL010000014">
    <property type="protein sequence ID" value="MBK1877071.1"/>
    <property type="molecule type" value="Genomic_DNA"/>
</dbReference>
<proteinExistence type="predicted"/>
<gene>
    <name evidence="1" type="ORF">JIN87_09340</name>
</gene>
<dbReference type="RefSeq" id="WP_200355288.1">
    <property type="nucleotide sequence ID" value="NZ_JAENIL010000014.1"/>
</dbReference>
<evidence type="ECO:0000313" key="2">
    <source>
        <dbReference type="Proteomes" id="UP000617628"/>
    </source>
</evidence>
<dbReference type="AlphaFoldDB" id="A0A934VKU9"/>
<keyword evidence="2" id="KW-1185">Reference proteome</keyword>
<sequence>MSLFGKLFSRRKSEEASEKPGTIDGMALPNCLLGLIELGAWKTPSDDQVRAALPGVRSGVRFLETVEAMRSESLETIADHMNTARIFKVYRGSIDEAKSLPWLDVEKAVVIGVGDEPDVDLAIVLDFREDPNRPKVVYSDWWTERGVCNWVECYPSAETFAEAFGFET</sequence>
<organism evidence="1 2">
    <name type="scientific">Pelagicoccus mobilis</name>
    <dbReference type="NCBI Taxonomy" id="415221"/>
    <lineage>
        <taxon>Bacteria</taxon>
        <taxon>Pseudomonadati</taxon>
        <taxon>Verrucomicrobiota</taxon>
        <taxon>Opitutia</taxon>
        <taxon>Puniceicoccales</taxon>
        <taxon>Pelagicoccaceae</taxon>
        <taxon>Pelagicoccus</taxon>
    </lineage>
</organism>